<evidence type="ECO:0000256" key="1">
    <source>
        <dbReference type="SAM" id="MobiDB-lite"/>
    </source>
</evidence>
<keyword evidence="3" id="KW-1185">Reference proteome</keyword>
<feature type="region of interest" description="Disordered" evidence="1">
    <location>
        <begin position="1"/>
        <end position="70"/>
    </location>
</feature>
<reference evidence="2 3" key="1">
    <citation type="submission" date="2019-03" db="EMBL/GenBank/DDBJ databases">
        <title>Arthrobacter sp. nov., an bacterium isolated from biocrust in Mu Us Desert.</title>
        <authorList>
            <person name="Lixiong L."/>
        </authorList>
    </citation>
    <scope>NUCLEOTIDE SEQUENCE [LARGE SCALE GENOMIC DNA]</scope>
    <source>
        <strain evidence="2 3">SLN-3</strain>
    </source>
</reference>
<sequence length="70" mass="7202">MTPIEDRTAGGSEADQVEQQTPVASDGGEDATGAGVFAVGNGGSEADVLEQSVDLPEDSDSEYPRESDEE</sequence>
<evidence type="ECO:0000313" key="2">
    <source>
        <dbReference type="EMBL" id="TDK27772.1"/>
    </source>
</evidence>
<comment type="caution">
    <text evidence="2">The sequence shown here is derived from an EMBL/GenBank/DDBJ whole genome shotgun (WGS) entry which is preliminary data.</text>
</comment>
<dbReference type="RefSeq" id="WP_133402194.1">
    <property type="nucleotide sequence ID" value="NZ_SMTK01000001.1"/>
</dbReference>
<name>A0A4R5U2F7_9MICC</name>
<protein>
    <submittedName>
        <fullName evidence="2">Uncharacterized protein</fullName>
    </submittedName>
</protein>
<dbReference type="Proteomes" id="UP000295411">
    <property type="component" value="Unassembled WGS sequence"/>
</dbReference>
<dbReference type="AlphaFoldDB" id="A0A4R5U2F7"/>
<proteinExistence type="predicted"/>
<dbReference type="OrthoDB" id="4953397at2"/>
<organism evidence="2 3">
    <name type="scientific">Arthrobacter crusticola</name>
    <dbReference type="NCBI Taxonomy" id="2547960"/>
    <lineage>
        <taxon>Bacteria</taxon>
        <taxon>Bacillati</taxon>
        <taxon>Actinomycetota</taxon>
        <taxon>Actinomycetes</taxon>
        <taxon>Micrococcales</taxon>
        <taxon>Micrococcaceae</taxon>
        <taxon>Arthrobacter</taxon>
    </lineage>
</organism>
<accession>A0A4R5U2F7</accession>
<dbReference type="EMBL" id="SMTK01000001">
    <property type="protein sequence ID" value="TDK27772.1"/>
    <property type="molecule type" value="Genomic_DNA"/>
</dbReference>
<gene>
    <name evidence="2" type="ORF">E2F48_01160</name>
</gene>
<evidence type="ECO:0000313" key="3">
    <source>
        <dbReference type="Proteomes" id="UP000295411"/>
    </source>
</evidence>